<protein>
    <submittedName>
        <fullName evidence="5">Peptidase</fullName>
    </submittedName>
</protein>
<evidence type="ECO:0000313" key="5">
    <source>
        <dbReference type="EMBL" id="GLI37815.1"/>
    </source>
</evidence>
<dbReference type="InterPro" id="IPR000671">
    <property type="entry name" value="Peptidase_A31"/>
</dbReference>
<evidence type="ECO:0000256" key="2">
    <source>
        <dbReference type="ARBA" id="ARBA00022670"/>
    </source>
</evidence>
<dbReference type="PANTHER" id="PTHR30302:SF1">
    <property type="entry name" value="HYDROGENASE 2 MATURATION PROTEASE"/>
    <property type="match status" value="1"/>
</dbReference>
<organism evidence="5 6">
    <name type="scientific">Geobacter hydrogenophilus</name>
    <dbReference type="NCBI Taxonomy" id="40983"/>
    <lineage>
        <taxon>Bacteria</taxon>
        <taxon>Pseudomonadati</taxon>
        <taxon>Thermodesulfobacteriota</taxon>
        <taxon>Desulfuromonadia</taxon>
        <taxon>Geobacterales</taxon>
        <taxon>Geobacteraceae</taxon>
        <taxon>Geobacter</taxon>
    </lineage>
</organism>
<dbReference type="SUPFAM" id="SSF53163">
    <property type="entry name" value="HybD-like"/>
    <property type="match status" value="1"/>
</dbReference>
<name>A0A9W6LCE0_9BACT</name>
<proteinExistence type="inferred from homology"/>
<dbReference type="InterPro" id="IPR023430">
    <property type="entry name" value="Pept_HybD-like_dom_sf"/>
</dbReference>
<dbReference type="NCBIfam" id="TIGR00072">
    <property type="entry name" value="hydrog_prot"/>
    <property type="match status" value="1"/>
</dbReference>
<comment type="similarity">
    <text evidence="1">Belongs to the peptidase A31 family.</text>
</comment>
<dbReference type="RefSeq" id="WP_214185689.1">
    <property type="nucleotide sequence ID" value="NZ_BSDS01000001.1"/>
</dbReference>
<comment type="caution">
    <text evidence="5">The sequence shown here is derived from an EMBL/GenBank/DDBJ whole genome shotgun (WGS) entry which is preliminary data.</text>
</comment>
<evidence type="ECO:0000256" key="3">
    <source>
        <dbReference type="ARBA" id="ARBA00022750"/>
    </source>
</evidence>
<keyword evidence="4" id="KW-0378">Hydrolase</keyword>
<evidence type="ECO:0000256" key="4">
    <source>
        <dbReference type="ARBA" id="ARBA00022801"/>
    </source>
</evidence>
<sequence>MRGPVPPESQDPVAFGRIVVVCVGNDLVADDAAGFEVYRKLAGSPLPPRVTLHYAAVGGIDLLDYLTGDESAMIVVDAVQFGAPTGTIHNLGWNELPDFGAGAISAHFIGLKETMDIGRLLYPELIPSTVLLVGIEGRRFDQTRDAMSPEVTAAIEPAAACIREHLHTLRQGI</sequence>
<dbReference type="PANTHER" id="PTHR30302">
    <property type="entry name" value="HYDROGENASE 1 MATURATION PROTEASE"/>
    <property type="match status" value="1"/>
</dbReference>
<dbReference type="Pfam" id="PF01750">
    <property type="entry name" value="HycI"/>
    <property type="match status" value="1"/>
</dbReference>
<dbReference type="EMBL" id="BSDS01000001">
    <property type="protein sequence ID" value="GLI37815.1"/>
    <property type="molecule type" value="Genomic_DNA"/>
</dbReference>
<dbReference type="Proteomes" id="UP001144352">
    <property type="component" value="Unassembled WGS sequence"/>
</dbReference>
<reference evidence="5" key="1">
    <citation type="submission" date="2022-12" db="EMBL/GenBank/DDBJ databases">
        <title>Reference genome sequencing for broad-spectrum identification of bacterial and archaeal isolates by mass spectrometry.</title>
        <authorList>
            <person name="Sekiguchi Y."/>
            <person name="Tourlousse D.M."/>
        </authorList>
    </citation>
    <scope>NUCLEOTIDE SEQUENCE</scope>
    <source>
        <strain evidence="5">H2</strain>
    </source>
</reference>
<keyword evidence="2" id="KW-0645">Protease</keyword>
<dbReference type="PRINTS" id="PR00446">
    <property type="entry name" value="HYDRGNUPTAKE"/>
</dbReference>
<keyword evidence="6" id="KW-1185">Reference proteome</keyword>
<dbReference type="Gene3D" id="3.40.50.1450">
    <property type="entry name" value="HybD-like"/>
    <property type="match status" value="1"/>
</dbReference>
<keyword evidence="3" id="KW-0064">Aspartyl protease</keyword>
<evidence type="ECO:0000256" key="1">
    <source>
        <dbReference type="ARBA" id="ARBA00006814"/>
    </source>
</evidence>
<gene>
    <name evidence="5" type="primary">mvhP</name>
    <name evidence="5" type="ORF">GHYDROH2_13160</name>
</gene>
<dbReference type="GO" id="GO:0004190">
    <property type="term" value="F:aspartic-type endopeptidase activity"/>
    <property type="evidence" value="ECO:0007669"/>
    <property type="project" value="UniProtKB-KW"/>
</dbReference>
<evidence type="ECO:0000313" key="6">
    <source>
        <dbReference type="Proteomes" id="UP001144352"/>
    </source>
</evidence>
<accession>A0A9W6LCE0</accession>
<dbReference type="GO" id="GO:0016485">
    <property type="term" value="P:protein processing"/>
    <property type="evidence" value="ECO:0007669"/>
    <property type="project" value="TreeGrafter"/>
</dbReference>
<dbReference type="AlphaFoldDB" id="A0A9W6LCE0"/>
<dbReference type="GO" id="GO:0008047">
    <property type="term" value="F:enzyme activator activity"/>
    <property type="evidence" value="ECO:0007669"/>
    <property type="project" value="InterPro"/>
</dbReference>
<dbReference type="CDD" id="cd00518">
    <property type="entry name" value="H2MP"/>
    <property type="match status" value="1"/>
</dbReference>